<dbReference type="AlphaFoldDB" id="E3C8G2"/>
<evidence type="ECO:0000313" key="1">
    <source>
        <dbReference type="EMBL" id="EFQ52987.1"/>
    </source>
</evidence>
<dbReference type="Proteomes" id="UP000003070">
    <property type="component" value="Unassembled WGS sequence"/>
</dbReference>
<gene>
    <name evidence="1" type="ORF">HMPREF9265_0735</name>
</gene>
<accession>E3C8G2</accession>
<reference evidence="1 2" key="1">
    <citation type="submission" date="2010-10" db="EMBL/GenBank/DDBJ databases">
        <authorList>
            <person name="Durkin A.S."/>
            <person name="Madupu R."/>
            <person name="Torralba M."/>
            <person name="Gillis M."/>
            <person name="Methe B."/>
            <person name="Sutton G."/>
            <person name="Nelson K.E."/>
        </authorList>
    </citation>
    <scope>NUCLEOTIDE SEQUENCE [LARGE SCALE GENOMIC DNA]</scope>
    <source>
        <strain evidence="1 2">PB013-T2-3</strain>
    </source>
</reference>
<sequence>MWISLPLTNYCLFYSAVHYIENERNFIKNTVFTRNSD</sequence>
<comment type="caution">
    <text evidence="1">The sequence shown here is derived from an EMBL/GenBank/DDBJ whole genome shotgun (WGS) entry which is preliminary data.</text>
</comment>
<protein>
    <submittedName>
        <fullName evidence="1">Uncharacterized protein</fullName>
    </submittedName>
</protein>
<name>E3C8G2_9LACO</name>
<evidence type="ECO:0000313" key="2">
    <source>
        <dbReference type="Proteomes" id="UP000003070"/>
    </source>
</evidence>
<proteinExistence type="predicted"/>
<dbReference type="EMBL" id="AEKL01000057">
    <property type="protein sequence ID" value="EFQ52987.1"/>
    <property type="molecule type" value="Genomic_DNA"/>
</dbReference>
<organism evidence="1 2">
    <name type="scientific">Limosilactobacillus oris PB013-T2-3</name>
    <dbReference type="NCBI Taxonomy" id="908339"/>
    <lineage>
        <taxon>Bacteria</taxon>
        <taxon>Bacillati</taxon>
        <taxon>Bacillota</taxon>
        <taxon>Bacilli</taxon>
        <taxon>Lactobacillales</taxon>
        <taxon>Lactobacillaceae</taxon>
        <taxon>Limosilactobacillus</taxon>
    </lineage>
</organism>